<sequence>MLDERKATILRAVVTEYIETAQPVGSSHVATSPEVNVSSATIRNAMASLETEGYLHQPHTSAGRVPTEKGYRFFVDQLGGPGRLGASESQQVRTFFARTHGEIEQMLADTSRLLSNLTRYAAVVVGPPHEVATVRSVQLVGLTQRVALAVIVLSNGAIEKHTIELDLDADELVVSTAGTRLAAACVGRTLSEVGAFTTALLGVGQGSEAAVDRVLVAALAVLRGDHRHEEQVFIGGTSEMAAAFDAVGTVSEILRILEQQLLVVNLLEDVLGRGLSVAIGRETGNEALADCSLVVAPYVVDGEAAGTIGVLGPTRMHYDHALSAVAVVANRLGRRLSEG</sequence>
<gene>
    <name evidence="6" type="ORF">UFOPK1392_00224</name>
</gene>
<keyword evidence="4" id="KW-0804">Transcription</keyword>
<dbReference type="InterPro" id="IPR021153">
    <property type="entry name" value="HrcA_C"/>
</dbReference>
<keyword evidence="1" id="KW-0678">Repressor</keyword>
<accession>A0A6J5YFE8</accession>
<keyword evidence="3" id="KW-0346">Stress response</keyword>
<dbReference type="Pfam" id="PF01628">
    <property type="entry name" value="HrcA"/>
    <property type="match status" value="1"/>
</dbReference>
<dbReference type="InterPro" id="IPR036388">
    <property type="entry name" value="WH-like_DNA-bd_sf"/>
</dbReference>
<evidence type="ECO:0000259" key="5">
    <source>
        <dbReference type="Pfam" id="PF01628"/>
    </source>
</evidence>
<dbReference type="NCBIfam" id="TIGR00331">
    <property type="entry name" value="hrcA"/>
    <property type="match status" value="1"/>
</dbReference>
<dbReference type="PANTHER" id="PTHR34824">
    <property type="entry name" value="HEAT-INDUCIBLE TRANSCRIPTION REPRESSOR HRCA"/>
    <property type="match status" value="1"/>
</dbReference>
<evidence type="ECO:0000256" key="2">
    <source>
        <dbReference type="ARBA" id="ARBA00023015"/>
    </source>
</evidence>
<dbReference type="SUPFAM" id="SSF46785">
    <property type="entry name" value="Winged helix' DNA-binding domain"/>
    <property type="match status" value="1"/>
</dbReference>
<feature type="domain" description="Heat-inducible transcription repressor HrcA C-terminal" evidence="5">
    <location>
        <begin position="104"/>
        <end position="320"/>
    </location>
</feature>
<proteinExistence type="inferred from homology"/>
<keyword evidence="2" id="KW-0805">Transcription regulation</keyword>
<dbReference type="PANTHER" id="PTHR34824:SF1">
    <property type="entry name" value="HEAT-INDUCIBLE TRANSCRIPTION REPRESSOR HRCA"/>
    <property type="match status" value="1"/>
</dbReference>
<evidence type="ECO:0000256" key="1">
    <source>
        <dbReference type="ARBA" id="ARBA00022491"/>
    </source>
</evidence>
<protein>
    <submittedName>
        <fullName evidence="6">Unannotated protein</fullName>
    </submittedName>
</protein>
<dbReference type="Gene3D" id="3.30.450.40">
    <property type="match status" value="1"/>
</dbReference>
<dbReference type="GO" id="GO:0003677">
    <property type="term" value="F:DNA binding"/>
    <property type="evidence" value="ECO:0007669"/>
    <property type="project" value="InterPro"/>
</dbReference>
<dbReference type="PIRSF" id="PIRSF005485">
    <property type="entry name" value="HrcA"/>
    <property type="match status" value="1"/>
</dbReference>
<dbReference type="SUPFAM" id="SSF55781">
    <property type="entry name" value="GAF domain-like"/>
    <property type="match status" value="1"/>
</dbReference>
<evidence type="ECO:0000256" key="4">
    <source>
        <dbReference type="ARBA" id="ARBA00023163"/>
    </source>
</evidence>
<organism evidence="6">
    <name type="scientific">freshwater metagenome</name>
    <dbReference type="NCBI Taxonomy" id="449393"/>
    <lineage>
        <taxon>unclassified sequences</taxon>
        <taxon>metagenomes</taxon>
        <taxon>ecological metagenomes</taxon>
    </lineage>
</organism>
<evidence type="ECO:0000256" key="3">
    <source>
        <dbReference type="ARBA" id="ARBA00023016"/>
    </source>
</evidence>
<dbReference type="InterPro" id="IPR023120">
    <property type="entry name" value="WHTH_transcript_rep_HrcA_IDD"/>
</dbReference>
<name>A0A6J5YFE8_9ZZZZ</name>
<dbReference type="HAMAP" id="MF_00081">
    <property type="entry name" value="HrcA"/>
    <property type="match status" value="1"/>
</dbReference>
<dbReference type="AlphaFoldDB" id="A0A6J5YFE8"/>
<dbReference type="InterPro" id="IPR029016">
    <property type="entry name" value="GAF-like_dom_sf"/>
</dbReference>
<dbReference type="EMBL" id="CAEMXZ010000005">
    <property type="protein sequence ID" value="CAB4322489.1"/>
    <property type="molecule type" value="Genomic_DNA"/>
</dbReference>
<dbReference type="Gene3D" id="3.30.390.60">
    <property type="entry name" value="Heat-inducible transcription repressor hrca homolog, domain 3"/>
    <property type="match status" value="1"/>
</dbReference>
<reference evidence="6" key="1">
    <citation type="submission" date="2020-05" db="EMBL/GenBank/DDBJ databases">
        <authorList>
            <person name="Chiriac C."/>
            <person name="Salcher M."/>
            <person name="Ghai R."/>
            <person name="Kavagutti S V."/>
        </authorList>
    </citation>
    <scope>NUCLEOTIDE SEQUENCE</scope>
</reference>
<evidence type="ECO:0000313" key="6">
    <source>
        <dbReference type="EMBL" id="CAB4322489.1"/>
    </source>
</evidence>
<dbReference type="InterPro" id="IPR002571">
    <property type="entry name" value="HrcA"/>
</dbReference>
<dbReference type="Gene3D" id="1.10.10.10">
    <property type="entry name" value="Winged helix-like DNA-binding domain superfamily/Winged helix DNA-binding domain"/>
    <property type="match status" value="1"/>
</dbReference>
<dbReference type="InterPro" id="IPR036390">
    <property type="entry name" value="WH_DNA-bd_sf"/>
</dbReference>
<dbReference type="GO" id="GO:0045892">
    <property type="term" value="P:negative regulation of DNA-templated transcription"/>
    <property type="evidence" value="ECO:0007669"/>
    <property type="project" value="TreeGrafter"/>
</dbReference>